<protein>
    <submittedName>
        <fullName evidence="2">Uncharacterized protein</fullName>
    </submittedName>
</protein>
<comment type="caution">
    <text evidence="2">The sequence shown here is derived from an EMBL/GenBank/DDBJ whole genome shotgun (WGS) entry which is preliminary data.</text>
</comment>
<name>A0ABR2JRL1_9EUKA</name>
<gene>
    <name evidence="2" type="ORF">M9Y10_004297</name>
</gene>
<keyword evidence="1" id="KW-0812">Transmembrane</keyword>
<evidence type="ECO:0000313" key="2">
    <source>
        <dbReference type="EMBL" id="KAK8881554.1"/>
    </source>
</evidence>
<evidence type="ECO:0000256" key="1">
    <source>
        <dbReference type="SAM" id="Phobius"/>
    </source>
</evidence>
<dbReference type="EMBL" id="JAPFFF010000010">
    <property type="protein sequence ID" value="KAK8881554.1"/>
    <property type="molecule type" value="Genomic_DNA"/>
</dbReference>
<keyword evidence="1" id="KW-1133">Transmembrane helix</keyword>
<organism evidence="2 3">
    <name type="scientific">Tritrichomonas musculus</name>
    <dbReference type="NCBI Taxonomy" id="1915356"/>
    <lineage>
        <taxon>Eukaryota</taxon>
        <taxon>Metamonada</taxon>
        <taxon>Parabasalia</taxon>
        <taxon>Tritrichomonadida</taxon>
        <taxon>Tritrichomonadidae</taxon>
        <taxon>Tritrichomonas</taxon>
    </lineage>
</organism>
<dbReference type="Proteomes" id="UP001470230">
    <property type="component" value="Unassembled WGS sequence"/>
</dbReference>
<keyword evidence="1" id="KW-0472">Membrane</keyword>
<reference evidence="2 3" key="1">
    <citation type="submission" date="2024-04" db="EMBL/GenBank/DDBJ databases">
        <title>Tritrichomonas musculus Genome.</title>
        <authorList>
            <person name="Alves-Ferreira E."/>
            <person name="Grigg M."/>
            <person name="Lorenzi H."/>
            <person name="Galac M."/>
        </authorList>
    </citation>
    <scope>NUCLEOTIDE SEQUENCE [LARGE SCALE GENOMIC DNA]</scope>
    <source>
        <strain evidence="2 3">EAF2021</strain>
    </source>
</reference>
<feature type="transmembrane region" description="Helical" evidence="1">
    <location>
        <begin position="187"/>
        <end position="210"/>
    </location>
</feature>
<feature type="transmembrane region" description="Helical" evidence="1">
    <location>
        <begin position="73"/>
        <end position="91"/>
    </location>
</feature>
<accession>A0ABR2JRL1</accession>
<evidence type="ECO:0000313" key="3">
    <source>
        <dbReference type="Proteomes" id="UP001470230"/>
    </source>
</evidence>
<proteinExistence type="predicted"/>
<sequence length="213" mass="25380">MDYTQNSNKIHVCNFLEFDLSEYVTINCDSMISYTLQYQDLIYYDFHLQTGTRINSQINIKNISLDKDFENEYLTYIMASIFIFEPVLVIYTDFCDISPMSKSIKMFQSSKSNIRMRMTWEKYMKPFIYCAWEDGVYKPEYLFLEDYFNDLIKNHFWRKTCINNDGYLYLQDETDFDFVTISTAGSWGIIVGIVVLILAVIVTSFLIAFFRYH</sequence>
<keyword evidence="3" id="KW-1185">Reference proteome</keyword>